<dbReference type="Pfam" id="PF00929">
    <property type="entry name" value="RNase_T"/>
    <property type="match status" value="1"/>
</dbReference>
<dbReference type="CDD" id="cd06127">
    <property type="entry name" value="DEDDh"/>
    <property type="match status" value="1"/>
</dbReference>
<dbReference type="EMBL" id="VOXD01000002">
    <property type="protein sequence ID" value="TXF91553.1"/>
    <property type="molecule type" value="Genomic_DNA"/>
</dbReference>
<dbReference type="SUPFAM" id="SSF53098">
    <property type="entry name" value="Ribonuclease H-like"/>
    <property type="match status" value="1"/>
</dbReference>
<evidence type="ECO:0000256" key="1">
    <source>
        <dbReference type="ARBA" id="ARBA00025483"/>
    </source>
</evidence>
<comment type="caution">
    <text evidence="4">The sequence shown here is derived from an EMBL/GenBank/DDBJ whole genome shotgun (WGS) entry which is preliminary data.</text>
</comment>
<dbReference type="InterPro" id="IPR000305">
    <property type="entry name" value="GIY-YIG_endonuc"/>
</dbReference>
<dbReference type="SMART" id="SM00479">
    <property type="entry name" value="EXOIII"/>
    <property type="match status" value="1"/>
</dbReference>
<dbReference type="GO" id="GO:0008408">
    <property type="term" value="F:3'-5' exonuclease activity"/>
    <property type="evidence" value="ECO:0007669"/>
    <property type="project" value="TreeGrafter"/>
</dbReference>
<comment type="function">
    <text evidence="1">DNA polymerase III is a complex, multichain enzyme responsible for most of the replicative synthesis in bacteria. The epsilon subunit contain the editing function and is a proofreading 3'-5' exonuclease.</text>
</comment>
<dbReference type="OrthoDB" id="9803913at2"/>
<dbReference type="InterPro" id="IPR013520">
    <property type="entry name" value="Ribonucl_H"/>
</dbReference>
<dbReference type="Pfam" id="PF01541">
    <property type="entry name" value="GIY-YIG"/>
    <property type="match status" value="1"/>
</dbReference>
<evidence type="ECO:0000256" key="2">
    <source>
        <dbReference type="ARBA" id="ARBA00026073"/>
    </source>
</evidence>
<evidence type="ECO:0000313" key="5">
    <source>
        <dbReference type="Proteomes" id="UP000321907"/>
    </source>
</evidence>
<evidence type="ECO:0000259" key="3">
    <source>
        <dbReference type="PROSITE" id="PS50164"/>
    </source>
</evidence>
<dbReference type="NCBIfam" id="TIGR00573">
    <property type="entry name" value="dnaq"/>
    <property type="match status" value="1"/>
</dbReference>
<protein>
    <submittedName>
        <fullName evidence="4">DNA polymerase III subunit epsilon</fullName>
    </submittedName>
</protein>
<reference evidence="4 5" key="1">
    <citation type="submission" date="2019-08" db="EMBL/GenBank/DDBJ databases">
        <title>Lewinella sp. strain SSH13 Genome sequencing and assembly.</title>
        <authorList>
            <person name="Kim I."/>
        </authorList>
    </citation>
    <scope>NUCLEOTIDE SEQUENCE [LARGE SCALE GENOMIC DNA]</scope>
    <source>
        <strain evidence="4 5">SSH13</strain>
    </source>
</reference>
<dbReference type="InterPro" id="IPR036397">
    <property type="entry name" value="RNaseH_sf"/>
</dbReference>
<dbReference type="InterPro" id="IPR047296">
    <property type="entry name" value="GIY-YIG_UvrC_Cho"/>
</dbReference>
<dbReference type="InterPro" id="IPR012337">
    <property type="entry name" value="RNaseH-like_sf"/>
</dbReference>
<organism evidence="4 5">
    <name type="scientific">Neolewinella aurantiaca</name>
    <dbReference type="NCBI Taxonomy" id="2602767"/>
    <lineage>
        <taxon>Bacteria</taxon>
        <taxon>Pseudomonadati</taxon>
        <taxon>Bacteroidota</taxon>
        <taxon>Saprospiria</taxon>
        <taxon>Saprospirales</taxon>
        <taxon>Lewinellaceae</taxon>
        <taxon>Neolewinella</taxon>
    </lineage>
</organism>
<dbReference type="PANTHER" id="PTHR30231">
    <property type="entry name" value="DNA POLYMERASE III SUBUNIT EPSILON"/>
    <property type="match status" value="1"/>
</dbReference>
<dbReference type="FunFam" id="3.30.420.10:FF:000045">
    <property type="entry name" value="3'-5' exonuclease DinG"/>
    <property type="match status" value="1"/>
</dbReference>
<gene>
    <name evidence="4" type="ORF">FUA23_01405</name>
</gene>
<proteinExistence type="predicted"/>
<feature type="domain" description="GIY-YIG" evidence="3">
    <location>
        <begin position="201"/>
        <end position="277"/>
    </location>
</feature>
<dbReference type="PROSITE" id="PS50164">
    <property type="entry name" value="GIY_YIG"/>
    <property type="match status" value="1"/>
</dbReference>
<dbReference type="GO" id="GO:0005829">
    <property type="term" value="C:cytosol"/>
    <property type="evidence" value="ECO:0007669"/>
    <property type="project" value="TreeGrafter"/>
</dbReference>
<dbReference type="InterPro" id="IPR006054">
    <property type="entry name" value="DnaQ"/>
</dbReference>
<comment type="subunit">
    <text evidence="2">DNA polymerase III contains a core (composed of alpha, epsilon and theta chains) that associates with a tau subunit. This core dimerizes to form the POLIII' complex. PolIII' associates with the gamma complex (composed of gamma, delta, delta', psi and chi chains) and with the beta chain to form the complete DNA polymerase III complex.</text>
</comment>
<name>A0A5C7FYD3_9BACT</name>
<dbReference type="GO" id="GO:0003887">
    <property type="term" value="F:DNA-directed DNA polymerase activity"/>
    <property type="evidence" value="ECO:0007669"/>
    <property type="project" value="InterPro"/>
</dbReference>
<keyword evidence="5" id="KW-1185">Reference proteome</keyword>
<dbReference type="Gene3D" id="3.40.1440.10">
    <property type="entry name" value="GIY-YIG endonuclease"/>
    <property type="match status" value="1"/>
</dbReference>
<dbReference type="SMART" id="SM00465">
    <property type="entry name" value="GIYc"/>
    <property type="match status" value="1"/>
</dbReference>
<dbReference type="Gene3D" id="3.30.420.10">
    <property type="entry name" value="Ribonuclease H-like superfamily/Ribonuclease H"/>
    <property type="match status" value="1"/>
</dbReference>
<dbReference type="SUPFAM" id="SSF82771">
    <property type="entry name" value="GIY-YIG endonuclease"/>
    <property type="match status" value="1"/>
</dbReference>
<dbReference type="InterPro" id="IPR035901">
    <property type="entry name" value="GIY-YIG_endonuc_sf"/>
</dbReference>
<dbReference type="PANTHER" id="PTHR30231:SF41">
    <property type="entry name" value="DNA POLYMERASE III SUBUNIT EPSILON"/>
    <property type="match status" value="1"/>
</dbReference>
<accession>A0A5C7FYD3</accession>
<dbReference type="CDD" id="cd10434">
    <property type="entry name" value="GIY-YIG_UvrC_Cho"/>
    <property type="match status" value="1"/>
</dbReference>
<sequence length="470" mass="53971">MKQKEYAIIDVETTGGKASRCRITEIGIVIFDGEKVIETYETLINPETWIPAGIVELTGITQEMVKSAPKFEEVAKRIIELTEDRIFVAHNSRFDYDFVKEEFRRLGYTFTRKQLCTVRLTRKTYPGLKSYSLGNLVKHFGIRLDNHHRALADATATTELLKFCLAGPESDTDVQTLVNRGISATRLPQNMKLDQIMGLPEECGVYYFHDKDGKVIYVGKSVNIRSRVSQHFNDRTSKGALIARTVADITYELTGSELVALLHESEEIKRLQPSINRAQRRNKFAYVIISKLNEKGYRCFDIVKNTAQVRKEEDVISEFPTLTRAKGRLNFVRKHLDLCGIFTKQNSGKICFYYHLKQCRGACCNEESPEDYNMRAEEARLHLRNVFDYDFLLFDRGRTHDEEAVILVQEGKYRGYGYVSKTESLGVEEIVDRVKWLESHPDTARIIQRYVSDKGGRMVDLATGKRKSLV</sequence>
<dbReference type="GO" id="GO:0006289">
    <property type="term" value="P:nucleotide-excision repair"/>
    <property type="evidence" value="ECO:0007669"/>
    <property type="project" value="InterPro"/>
</dbReference>
<dbReference type="GO" id="GO:0003677">
    <property type="term" value="F:DNA binding"/>
    <property type="evidence" value="ECO:0007669"/>
    <property type="project" value="InterPro"/>
</dbReference>
<dbReference type="GO" id="GO:0045004">
    <property type="term" value="P:DNA replication proofreading"/>
    <property type="evidence" value="ECO:0007669"/>
    <property type="project" value="TreeGrafter"/>
</dbReference>
<dbReference type="AlphaFoldDB" id="A0A5C7FYD3"/>
<dbReference type="Proteomes" id="UP000321907">
    <property type="component" value="Unassembled WGS sequence"/>
</dbReference>
<evidence type="ECO:0000313" key="4">
    <source>
        <dbReference type="EMBL" id="TXF91553.1"/>
    </source>
</evidence>